<dbReference type="EMBL" id="JACAZF010000001">
    <property type="protein sequence ID" value="KAF7316508.1"/>
    <property type="molecule type" value="Genomic_DNA"/>
</dbReference>
<dbReference type="Proteomes" id="UP000636479">
    <property type="component" value="Unassembled WGS sequence"/>
</dbReference>
<feature type="domain" description="Beta-lactamase-related" evidence="3">
    <location>
        <begin position="9"/>
        <end position="390"/>
    </location>
</feature>
<dbReference type="InterPro" id="IPR001466">
    <property type="entry name" value="Beta-lactam-related"/>
</dbReference>
<dbReference type="GO" id="GO:0016787">
    <property type="term" value="F:hydrolase activity"/>
    <property type="evidence" value="ECO:0007669"/>
    <property type="project" value="UniProtKB-KW"/>
</dbReference>
<evidence type="ECO:0000256" key="2">
    <source>
        <dbReference type="ARBA" id="ARBA00022801"/>
    </source>
</evidence>
<dbReference type="InterPro" id="IPR050789">
    <property type="entry name" value="Diverse_Enzym_Activities"/>
</dbReference>
<keyword evidence="5" id="KW-1185">Reference proteome</keyword>
<dbReference type="RefSeq" id="XP_037226531.1">
    <property type="nucleotide sequence ID" value="XM_037358621.1"/>
</dbReference>
<dbReference type="PANTHER" id="PTHR43283">
    <property type="entry name" value="BETA-LACTAMASE-RELATED"/>
    <property type="match status" value="1"/>
</dbReference>
<keyword evidence="2" id="KW-0378">Hydrolase</keyword>
<comment type="caution">
    <text evidence="4">The sequence shown here is derived from an EMBL/GenBank/DDBJ whole genome shotgun (WGS) entry which is preliminary data.</text>
</comment>
<dbReference type="AlphaFoldDB" id="A0A8H6TF06"/>
<protein>
    <recommendedName>
        <fullName evidence="3">Beta-lactamase-related domain-containing protein</fullName>
    </recommendedName>
</protein>
<reference evidence="4" key="1">
    <citation type="submission" date="2020-05" db="EMBL/GenBank/DDBJ databases">
        <title>Mycena genomes resolve the evolution of fungal bioluminescence.</title>
        <authorList>
            <person name="Tsai I.J."/>
        </authorList>
    </citation>
    <scope>NUCLEOTIDE SEQUENCE</scope>
    <source>
        <strain evidence="4">171206Taipei</strain>
    </source>
</reference>
<organism evidence="4 5">
    <name type="scientific">Mycena indigotica</name>
    <dbReference type="NCBI Taxonomy" id="2126181"/>
    <lineage>
        <taxon>Eukaryota</taxon>
        <taxon>Fungi</taxon>
        <taxon>Dikarya</taxon>
        <taxon>Basidiomycota</taxon>
        <taxon>Agaricomycotina</taxon>
        <taxon>Agaricomycetes</taxon>
        <taxon>Agaricomycetidae</taxon>
        <taxon>Agaricales</taxon>
        <taxon>Marasmiineae</taxon>
        <taxon>Mycenaceae</taxon>
        <taxon>Mycena</taxon>
    </lineage>
</organism>
<accession>A0A8H6TF06</accession>
<dbReference type="PANTHER" id="PTHR43283:SF17">
    <property type="entry name" value="(LOVD), PUTATIVE (AFU_ORTHOLOGUE AFUA_5G00920)-RELATED"/>
    <property type="match status" value="1"/>
</dbReference>
<proteinExistence type="inferred from homology"/>
<evidence type="ECO:0000256" key="1">
    <source>
        <dbReference type="ARBA" id="ARBA00009009"/>
    </source>
</evidence>
<dbReference type="Pfam" id="PF00144">
    <property type="entry name" value="Beta-lactamase"/>
    <property type="match status" value="1"/>
</dbReference>
<evidence type="ECO:0000259" key="3">
    <source>
        <dbReference type="Pfam" id="PF00144"/>
    </source>
</evidence>
<dbReference type="Gene3D" id="3.40.710.10">
    <property type="entry name" value="DD-peptidase/beta-lactamase superfamily"/>
    <property type="match status" value="1"/>
</dbReference>
<sequence>MSTLGAKLEQILKEAVNGGTIPASFVAVVDKEGTIVSQQVGNRLVDDATSGVVDEDTIFWLCSQTKLVTSIAALQMVDAGKITLDTPVEEVLPELKNPLVVTAHDESGRIKSTVPAKGKITFGQLLRHTSGLEYALDGKLAPSGPWLGLPPAYTHNYKGQGVEKYFDLVKGDLPGVPLRFEPGTNWAYGYGTDCAGFIVERLSGKSLEQYFQDHIFAPLGIFSASFKLSQDKKDKLLHLSLRETNGTLKSLDIPPFHDEDSEVYLGGVGLYSSQKDYMRLLQHLLQIKLGTATNPILSRSSIEALFTPTLNSSGADVAHATSAFYMPNVGIPAKAAQFSHGLLLNTADIPGKRKAGSGAWTGWANTFYFVDPSKGIAMVFGTQLTPPADDLVTKVFSQLEKEVYVA</sequence>
<name>A0A8H6TF06_9AGAR</name>
<dbReference type="GeneID" id="59341137"/>
<evidence type="ECO:0000313" key="5">
    <source>
        <dbReference type="Proteomes" id="UP000636479"/>
    </source>
</evidence>
<dbReference type="InterPro" id="IPR012338">
    <property type="entry name" value="Beta-lactam/transpept-like"/>
</dbReference>
<dbReference type="SUPFAM" id="SSF56601">
    <property type="entry name" value="beta-lactamase/transpeptidase-like"/>
    <property type="match status" value="1"/>
</dbReference>
<gene>
    <name evidence="4" type="ORF">MIND_00170000</name>
</gene>
<evidence type="ECO:0000313" key="4">
    <source>
        <dbReference type="EMBL" id="KAF7316508.1"/>
    </source>
</evidence>
<comment type="similarity">
    <text evidence="1">Belongs to the class-A beta-lactamase family.</text>
</comment>
<dbReference type="OrthoDB" id="428260at2759"/>